<gene>
    <name evidence="4" type="ORF">CLCOL_08420</name>
</gene>
<evidence type="ECO:0008006" key="6">
    <source>
        <dbReference type="Google" id="ProtNLM"/>
    </source>
</evidence>
<comment type="caution">
    <text evidence="4">The sequence shown here is derived from an EMBL/GenBank/DDBJ whole genome shotgun (WGS) entry which is preliminary data.</text>
</comment>
<dbReference type="STRING" id="1121305.CLCOL_08420"/>
<reference evidence="4 5" key="1">
    <citation type="submission" date="2016-02" db="EMBL/GenBank/DDBJ databases">
        <title>Genome sequence of Clostridium colicanis DSM 13634.</title>
        <authorList>
            <person name="Poehlein A."/>
            <person name="Daniel R."/>
        </authorList>
    </citation>
    <scope>NUCLEOTIDE SEQUENCE [LARGE SCALE GENOMIC DNA]</scope>
    <source>
        <strain evidence="4 5">DSM 13634</strain>
    </source>
</reference>
<sequence>MKFFSDLSVKESSRIFYKEPNYIRKSSPKEYLSLALGATLYMPAFKEGILDIILNNKYKRLTSMVLCLEDSVPEERVEEAEKNLIYVLSKFTRYIEENKCIKGNKSIEENMPLIFVRVRNVEQFKRISENRKILYPLTGFNFPKFDSTNGEEYIKILKDINKDMSYNLYAMPILESKNIIYKESRLEELIKVKKILNSYKSNVLNIRIGGTDFLGLYSIRRQVDNSIYDIGVVKDCIADIVNIFGRSEEEYTISGPVWEYFDTNSDNRIFKPYLRQSSFVEYLGKSGLRKRDYYLEKCIDGLIKEVVLDKANGLIGKTIIHPSHISIVNALYVVTKEEYDDARFIVESSRGGAYKSRYNNKMNEVSPHLNWAKKILRRAHVYGVFNENRSYLDLL</sequence>
<dbReference type="RefSeq" id="WP_061857745.1">
    <property type="nucleotide sequence ID" value="NZ_LTBB01000003.1"/>
</dbReference>
<dbReference type="InterPro" id="IPR040442">
    <property type="entry name" value="Pyrv_kinase-like_dom_sf"/>
</dbReference>
<accession>A0A151APP5</accession>
<dbReference type="PATRIC" id="fig|1121305.3.peg.856"/>
<dbReference type="PANTHER" id="PTHR32308">
    <property type="entry name" value="LYASE BETA SUBUNIT, PUTATIVE (AFU_ORTHOLOGUE AFUA_4G13030)-RELATED"/>
    <property type="match status" value="1"/>
</dbReference>
<dbReference type="InterPro" id="IPR039480">
    <property type="entry name" value="C-C_Bond_Lyase-like"/>
</dbReference>
<dbReference type="SUPFAM" id="SSF51621">
    <property type="entry name" value="Phosphoenolpyruvate/pyruvate domain"/>
    <property type="match status" value="1"/>
</dbReference>
<dbReference type="Pfam" id="PF15617">
    <property type="entry name" value="C-C_Bond_Lyase"/>
    <property type="match status" value="1"/>
</dbReference>
<dbReference type="Gene3D" id="3.20.20.60">
    <property type="entry name" value="Phosphoenolpyruvate-binding domains"/>
    <property type="match status" value="1"/>
</dbReference>
<dbReference type="GO" id="GO:0000287">
    <property type="term" value="F:magnesium ion binding"/>
    <property type="evidence" value="ECO:0007669"/>
    <property type="project" value="TreeGrafter"/>
</dbReference>
<dbReference type="GO" id="GO:0006107">
    <property type="term" value="P:oxaloacetate metabolic process"/>
    <property type="evidence" value="ECO:0007669"/>
    <property type="project" value="TreeGrafter"/>
</dbReference>
<protein>
    <recommendedName>
        <fullName evidence="6">Citrate lyase subunit beta</fullName>
    </recommendedName>
</protein>
<proteinExistence type="predicted"/>
<comment type="cofactor">
    <cofactor evidence="1">
        <name>Mg(2+)</name>
        <dbReference type="ChEBI" id="CHEBI:18420"/>
    </cofactor>
</comment>
<dbReference type="EMBL" id="LTBB01000003">
    <property type="protein sequence ID" value="KYH29611.1"/>
    <property type="molecule type" value="Genomic_DNA"/>
</dbReference>
<keyword evidence="5" id="KW-1185">Reference proteome</keyword>
<keyword evidence="3" id="KW-0460">Magnesium</keyword>
<evidence type="ECO:0000256" key="3">
    <source>
        <dbReference type="ARBA" id="ARBA00022842"/>
    </source>
</evidence>
<dbReference type="PANTHER" id="PTHR32308:SF10">
    <property type="entry name" value="CITRATE LYASE SUBUNIT BETA"/>
    <property type="match status" value="1"/>
</dbReference>
<evidence type="ECO:0000256" key="2">
    <source>
        <dbReference type="ARBA" id="ARBA00022723"/>
    </source>
</evidence>
<dbReference type="Proteomes" id="UP000075374">
    <property type="component" value="Unassembled WGS sequence"/>
</dbReference>
<evidence type="ECO:0000256" key="1">
    <source>
        <dbReference type="ARBA" id="ARBA00001946"/>
    </source>
</evidence>
<evidence type="ECO:0000313" key="4">
    <source>
        <dbReference type="EMBL" id="KYH29611.1"/>
    </source>
</evidence>
<dbReference type="InterPro" id="IPR015813">
    <property type="entry name" value="Pyrv/PenolPyrv_kinase-like_dom"/>
</dbReference>
<organism evidence="4 5">
    <name type="scientific">Clostridium colicanis DSM 13634</name>
    <dbReference type="NCBI Taxonomy" id="1121305"/>
    <lineage>
        <taxon>Bacteria</taxon>
        <taxon>Bacillati</taxon>
        <taxon>Bacillota</taxon>
        <taxon>Clostridia</taxon>
        <taxon>Eubacteriales</taxon>
        <taxon>Clostridiaceae</taxon>
        <taxon>Clostridium</taxon>
    </lineage>
</organism>
<name>A0A151APP5_9CLOT</name>
<dbReference type="GO" id="GO:0003824">
    <property type="term" value="F:catalytic activity"/>
    <property type="evidence" value="ECO:0007669"/>
    <property type="project" value="InterPro"/>
</dbReference>
<evidence type="ECO:0000313" key="5">
    <source>
        <dbReference type="Proteomes" id="UP000075374"/>
    </source>
</evidence>
<dbReference type="AlphaFoldDB" id="A0A151APP5"/>
<keyword evidence="2" id="KW-0479">Metal-binding</keyword>